<comment type="caution">
    <text evidence="2">The sequence shown here is derived from an EMBL/GenBank/DDBJ whole genome shotgun (WGS) entry which is preliminary data.</text>
</comment>
<dbReference type="EMBL" id="NIZW01000015">
    <property type="protein sequence ID" value="PHQ33726.1"/>
    <property type="molecule type" value="Genomic_DNA"/>
</dbReference>
<evidence type="ECO:0000313" key="2">
    <source>
        <dbReference type="EMBL" id="PHQ33726.1"/>
    </source>
</evidence>
<keyword evidence="3" id="KW-1185">Reference proteome</keyword>
<reference evidence="2 3" key="1">
    <citation type="submission" date="2017-06" db="EMBL/GenBank/DDBJ databases">
        <title>Description of Rhodopirellula bahusiensis sp. nov.</title>
        <authorList>
            <person name="Kizina J."/>
            <person name="Harder J."/>
        </authorList>
    </citation>
    <scope>NUCLEOTIDE SEQUENCE [LARGE SCALE GENOMIC DNA]</scope>
    <source>
        <strain evidence="2 3">SWK21</strain>
    </source>
</reference>
<organism evidence="2 3">
    <name type="scientific">Rhodopirellula bahusiensis</name>
    <dbReference type="NCBI Taxonomy" id="2014065"/>
    <lineage>
        <taxon>Bacteria</taxon>
        <taxon>Pseudomonadati</taxon>
        <taxon>Planctomycetota</taxon>
        <taxon>Planctomycetia</taxon>
        <taxon>Pirellulales</taxon>
        <taxon>Pirellulaceae</taxon>
        <taxon>Rhodopirellula</taxon>
    </lineage>
</organism>
<evidence type="ECO:0000256" key="1">
    <source>
        <dbReference type="SAM" id="MobiDB-lite"/>
    </source>
</evidence>
<protein>
    <submittedName>
        <fullName evidence="2">Uncharacterized protein</fullName>
    </submittedName>
</protein>
<accession>A0A2G1W3Y4</accession>
<sequence length="99" mass="10911">MIGSRDRYGPSSQGVFVAVRGKPRQRQSGEVGSSPTLEMPIRLASRPEALAEIGIAVKTVALEVAEHQKSRWEATKPSFQACRIRLHSRPLEIQFRAAA</sequence>
<dbReference type="AlphaFoldDB" id="A0A2G1W3Y4"/>
<dbReference type="Proteomes" id="UP000225740">
    <property type="component" value="Unassembled WGS sequence"/>
</dbReference>
<proteinExistence type="predicted"/>
<feature type="region of interest" description="Disordered" evidence="1">
    <location>
        <begin position="1"/>
        <end position="36"/>
    </location>
</feature>
<feature type="compositionally biased region" description="Polar residues" evidence="1">
    <location>
        <begin position="26"/>
        <end position="36"/>
    </location>
</feature>
<evidence type="ECO:0000313" key="3">
    <source>
        <dbReference type="Proteomes" id="UP000225740"/>
    </source>
</evidence>
<name>A0A2G1W3Y4_9BACT</name>
<gene>
    <name evidence="2" type="ORF">CEE69_19390</name>
</gene>